<feature type="transmembrane region" description="Helical" evidence="10">
    <location>
        <begin position="687"/>
        <end position="705"/>
    </location>
</feature>
<feature type="transmembrane region" description="Helical" evidence="10">
    <location>
        <begin position="295"/>
        <end position="313"/>
    </location>
</feature>
<organism evidence="11 12">
    <name type="scientific">Thyridium curvatum</name>
    <dbReference type="NCBI Taxonomy" id="1093900"/>
    <lineage>
        <taxon>Eukaryota</taxon>
        <taxon>Fungi</taxon>
        <taxon>Dikarya</taxon>
        <taxon>Ascomycota</taxon>
        <taxon>Pezizomycotina</taxon>
        <taxon>Sordariomycetes</taxon>
        <taxon>Sordariomycetidae</taxon>
        <taxon>Thyridiales</taxon>
        <taxon>Thyridiaceae</taxon>
        <taxon>Thyridium</taxon>
    </lineage>
</organism>
<name>A0A507B3R7_9PEZI</name>
<keyword evidence="7 10" id="KW-1133">Transmembrane helix</keyword>
<dbReference type="InterPro" id="IPR004813">
    <property type="entry name" value="OPT"/>
</dbReference>
<reference evidence="11 12" key="1">
    <citation type="submission" date="2019-06" db="EMBL/GenBank/DDBJ databases">
        <title>Draft genome sequence of the filamentous fungus Phialemoniopsis curvata isolated from diesel fuel.</title>
        <authorList>
            <person name="Varaljay V.A."/>
            <person name="Lyon W.J."/>
            <person name="Crouch A.L."/>
            <person name="Drake C.E."/>
            <person name="Hollomon J.M."/>
            <person name="Nadeau L.J."/>
            <person name="Nunn H.S."/>
            <person name="Stevenson B.S."/>
            <person name="Bojanowski C.L."/>
            <person name="Crookes-Goodson W.J."/>
        </authorList>
    </citation>
    <scope>NUCLEOTIDE SEQUENCE [LARGE SCALE GENOMIC DNA]</scope>
    <source>
        <strain evidence="11 12">D216</strain>
    </source>
</reference>
<evidence type="ECO:0000313" key="11">
    <source>
        <dbReference type="EMBL" id="TPX13374.1"/>
    </source>
</evidence>
<keyword evidence="6" id="KW-0653">Protein transport</keyword>
<accession>A0A507B3R7</accession>
<dbReference type="RefSeq" id="XP_030995085.1">
    <property type="nucleotide sequence ID" value="XM_031140700.1"/>
</dbReference>
<evidence type="ECO:0000256" key="7">
    <source>
        <dbReference type="ARBA" id="ARBA00022989"/>
    </source>
</evidence>
<dbReference type="GO" id="GO:0015031">
    <property type="term" value="P:protein transport"/>
    <property type="evidence" value="ECO:0007669"/>
    <property type="project" value="UniProtKB-KW"/>
</dbReference>
<comment type="subcellular location">
    <subcellularLocation>
        <location evidence="1">Membrane</location>
        <topology evidence="1">Multi-pass membrane protein</topology>
    </subcellularLocation>
</comment>
<feature type="region of interest" description="Disordered" evidence="9">
    <location>
        <begin position="1"/>
        <end position="22"/>
    </location>
</feature>
<dbReference type="GeneID" id="41973551"/>
<evidence type="ECO:0000256" key="5">
    <source>
        <dbReference type="ARBA" id="ARBA00022856"/>
    </source>
</evidence>
<sequence>MSTAVAALQESSLSGEPDQGHVAKKVQALSRLPNTMRRSDILTQETSHSLADRPTDERVEKYERSIKPIMSSKILMWVNSALNVTEGDLNEAKATANAMSLEEVKALMTNVLKMHNNDPNFPYPVLEKIKGFLGNDNVFAEPEKHEDLIYEMKLEAALITNNSPYSEVRSVVDNHDDPSTPCSTIRAWIIGLVFSVILGFINQLFSIRLPAISVTANVAQLLSYPLGKAMEWMLPDWGVTMFGSRISLNPGPFSRKEHMLITIMANVAYQTPYTSSIIWTQYLPQYFNQSYAGQFSYQILIALGTSLIGYGLAGLTRRFLVYPAYCVWPASLVTIALNAAFHTDRNLPIRGPWNIVWRASRLKFFLVAFAAMFVYFWFPNYIFQALSIFSWMSWIAPDNVKLNSIVGFQNGLGLNPWPTFDWNILLFDGTDPLMVPFFATANKTLGMFIAGFLVLGLWYSNAYGTGHLPMISNRIYDNTAKPYNVSRAIDDRAIFDKTKYEAYSPAYLTAGSVTTYACFFAIYPATLMTILLFHRYEIRMGWNSLVNSFRRKKKAEAGQYQDVHNRLMAKYPEVPEWWYAIVLLAAIGFSIGGIAGWQTYTTPGVVFYGIALCLLFVIPVGIIKSMTGIEVTLNVLAEFIGGSWVEGNALAMNYFKSFGYVTCAHAVWFANDLKLAHYLKIPPRHTFWAQVAATVVSTFVCTGVLNFQMNQIPGVCTPNAPNRYVCPGINTFFTASVLWGTIGPKKVFGAGGQYTATLIGFPLGLALPLVFWLVQRRFKQRWMRQIHPIAMLYGGIVWAPYNMSYTWPAVPIAWLSWIYMKTRFLGLWAKYNFVLSASLSSGIAIAAIVLFFTLQWKQITLDWWGNNVVNQGCEGEACVLYPLANGTHFGPGPGEFH</sequence>
<feature type="transmembrane region" description="Helical" evidence="10">
    <location>
        <begin position="362"/>
        <end position="383"/>
    </location>
</feature>
<evidence type="ECO:0000256" key="10">
    <source>
        <dbReference type="SAM" id="Phobius"/>
    </source>
</evidence>
<feature type="transmembrane region" description="Helical" evidence="10">
    <location>
        <begin position="507"/>
        <end position="533"/>
    </location>
</feature>
<dbReference type="GO" id="GO:0035673">
    <property type="term" value="F:oligopeptide transmembrane transporter activity"/>
    <property type="evidence" value="ECO:0007669"/>
    <property type="project" value="InterPro"/>
</dbReference>
<feature type="transmembrane region" description="Helical" evidence="10">
    <location>
        <begin position="185"/>
        <end position="205"/>
    </location>
</feature>
<keyword evidence="12" id="KW-1185">Reference proteome</keyword>
<feature type="region of interest" description="Disordered" evidence="9">
    <location>
        <begin position="35"/>
        <end position="56"/>
    </location>
</feature>
<keyword evidence="3" id="KW-0813">Transport</keyword>
<dbReference type="AlphaFoldDB" id="A0A507B3R7"/>
<feature type="transmembrane region" description="Helical" evidence="10">
    <location>
        <begin position="795"/>
        <end position="819"/>
    </location>
</feature>
<comment type="caution">
    <text evidence="11">The sequence shown here is derived from an EMBL/GenBank/DDBJ whole genome shotgun (WGS) entry which is preliminary data.</text>
</comment>
<evidence type="ECO:0000256" key="4">
    <source>
        <dbReference type="ARBA" id="ARBA00022692"/>
    </source>
</evidence>
<gene>
    <name evidence="11" type="ORF">E0L32_006104</name>
</gene>
<dbReference type="PANTHER" id="PTHR22601">
    <property type="entry name" value="ISP4 LIKE PROTEIN"/>
    <property type="match status" value="1"/>
</dbReference>
<dbReference type="Pfam" id="PF03169">
    <property type="entry name" value="OPT"/>
    <property type="match status" value="1"/>
</dbReference>
<feature type="compositionally biased region" description="Polar residues" evidence="9">
    <location>
        <begin position="1"/>
        <end position="14"/>
    </location>
</feature>
<feature type="transmembrane region" description="Helical" evidence="10">
    <location>
        <begin position="754"/>
        <end position="774"/>
    </location>
</feature>
<dbReference type="NCBIfam" id="TIGR00728">
    <property type="entry name" value="OPT_sfam"/>
    <property type="match status" value="1"/>
</dbReference>
<feature type="transmembrane region" description="Helical" evidence="10">
    <location>
        <begin position="577"/>
        <end position="597"/>
    </location>
</feature>
<dbReference type="NCBIfam" id="TIGR00727">
    <property type="entry name" value="ISP4_OPT"/>
    <property type="match status" value="1"/>
</dbReference>
<dbReference type="InterPro" id="IPR004648">
    <property type="entry name" value="Oligpept_transpt"/>
</dbReference>
<evidence type="ECO:0000256" key="6">
    <source>
        <dbReference type="ARBA" id="ARBA00022927"/>
    </source>
</evidence>
<evidence type="ECO:0000256" key="8">
    <source>
        <dbReference type="ARBA" id="ARBA00023136"/>
    </source>
</evidence>
<proteinExistence type="inferred from homology"/>
<feature type="transmembrane region" description="Helical" evidence="10">
    <location>
        <begin position="444"/>
        <end position="464"/>
    </location>
</feature>
<feature type="transmembrane region" description="Helical" evidence="10">
    <location>
        <begin position="831"/>
        <end position="854"/>
    </location>
</feature>
<keyword evidence="5" id="KW-0571">Peptide transport</keyword>
<dbReference type="GO" id="GO:0016020">
    <property type="term" value="C:membrane"/>
    <property type="evidence" value="ECO:0007669"/>
    <property type="project" value="UniProtKB-SubCell"/>
</dbReference>
<evidence type="ECO:0000313" key="12">
    <source>
        <dbReference type="Proteomes" id="UP000319257"/>
    </source>
</evidence>
<feature type="transmembrane region" description="Helical" evidence="10">
    <location>
        <begin position="319"/>
        <end position="341"/>
    </location>
</feature>
<dbReference type="EMBL" id="SKBQ01000034">
    <property type="protein sequence ID" value="TPX13374.1"/>
    <property type="molecule type" value="Genomic_DNA"/>
</dbReference>
<feature type="transmembrane region" description="Helical" evidence="10">
    <location>
        <begin position="725"/>
        <end position="742"/>
    </location>
</feature>
<protein>
    <submittedName>
        <fullName evidence="11">Uncharacterized protein</fullName>
    </submittedName>
</protein>
<evidence type="ECO:0000256" key="3">
    <source>
        <dbReference type="ARBA" id="ARBA00022448"/>
    </source>
</evidence>
<dbReference type="InParanoid" id="A0A507B3R7"/>
<feature type="transmembrane region" description="Helical" evidence="10">
    <location>
        <begin position="604"/>
        <end position="623"/>
    </location>
</feature>
<evidence type="ECO:0000256" key="2">
    <source>
        <dbReference type="ARBA" id="ARBA00008807"/>
    </source>
</evidence>
<dbReference type="OrthoDB" id="9986677at2759"/>
<comment type="similarity">
    <text evidence="2">Belongs to the oligopeptide OPT transporter family.</text>
</comment>
<dbReference type="Proteomes" id="UP000319257">
    <property type="component" value="Unassembled WGS sequence"/>
</dbReference>
<evidence type="ECO:0000256" key="9">
    <source>
        <dbReference type="SAM" id="MobiDB-lite"/>
    </source>
</evidence>
<evidence type="ECO:0000256" key="1">
    <source>
        <dbReference type="ARBA" id="ARBA00004141"/>
    </source>
</evidence>
<keyword evidence="4 10" id="KW-0812">Transmembrane</keyword>
<keyword evidence="8 10" id="KW-0472">Membrane</keyword>